<organism evidence="8 9">
    <name type="scientific">Pelagibacterium luteolum</name>
    <dbReference type="NCBI Taxonomy" id="440168"/>
    <lineage>
        <taxon>Bacteria</taxon>
        <taxon>Pseudomonadati</taxon>
        <taxon>Pseudomonadota</taxon>
        <taxon>Alphaproteobacteria</taxon>
        <taxon>Hyphomicrobiales</taxon>
        <taxon>Devosiaceae</taxon>
        <taxon>Pelagibacterium</taxon>
    </lineage>
</organism>
<dbReference type="STRING" id="440168.SAMN04487974_104223"/>
<evidence type="ECO:0000313" key="9">
    <source>
        <dbReference type="Proteomes" id="UP000199495"/>
    </source>
</evidence>
<proteinExistence type="predicted"/>
<dbReference type="PANTHER" id="PTHR36506:SF1">
    <property type="entry name" value="PREFLAGELLIN PEPTIDASE"/>
    <property type="match status" value="1"/>
</dbReference>
<dbReference type="GO" id="GO:0004190">
    <property type="term" value="F:aspartic-type endopeptidase activity"/>
    <property type="evidence" value="ECO:0007669"/>
    <property type="project" value="InterPro"/>
</dbReference>
<evidence type="ECO:0000256" key="4">
    <source>
        <dbReference type="ARBA" id="ARBA00022989"/>
    </source>
</evidence>
<keyword evidence="4 6" id="KW-1133">Transmembrane helix</keyword>
<name>A0A1G7VM22_9HYPH</name>
<evidence type="ECO:0000256" key="3">
    <source>
        <dbReference type="ARBA" id="ARBA00022692"/>
    </source>
</evidence>
<dbReference type="PANTHER" id="PTHR36506">
    <property type="entry name" value="PREFLAGELLIN PEPTIDASE"/>
    <property type="match status" value="1"/>
</dbReference>
<dbReference type="InterPro" id="IPR052218">
    <property type="entry name" value="Preflagellin_Peptidase"/>
</dbReference>
<sequence length="167" mass="17888">MLMVLLPIFPLLMALAASSDLLTMRISNRLVGIVAISFFPIAFFAGADLSLIGMHLAAAALVLTITFGLFALGWIGGGDAKLTAAIGLWFGFELLLPFLFYASLFGGVLTLALLVGRRQPLPALLLRADWAVRLHHPKTGVPYGIALALAAMIVYPQSFVFTQLAIF</sequence>
<evidence type="ECO:0000313" key="8">
    <source>
        <dbReference type="EMBL" id="SDG60866.1"/>
    </source>
</evidence>
<dbReference type="GO" id="GO:0005886">
    <property type="term" value="C:plasma membrane"/>
    <property type="evidence" value="ECO:0007669"/>
    <property type="project" value="UniProtKB-SubCell"/>
</dbReference>
<evidence type="ECO:0000256" key="6">
    <source>
        <dbReference type="SAM" id="Phobius"/>
    </source>
</evidence>
<dbReference type="EMBL" id="FNCS01000004">
    <property type="protein sequence ID" value="SDG60866.1"/>
    <property type="molecule type" value="Genomic_DNA"/>
</dbReference>
<evidence type="ECO:0000259" key="7">
    <source>
        <dbReference type="Pfam" id="PF01478"/>
    </source>
</evidence>
<dbReference type="Proteomes" id="UP000199495">
    <property type="component" value="Unassembled WGS sequence"/>
</dbReference>
<feature type="transmembrane region" description="Helical" evidence="6">
    <location>
        <begin position="29"/>
        <end position="49"/>
    </location>
</feature>
<gene>
    <name evidence="8" type="ORF">SAMN04487974_104223</name>
</gene>
<protein>
    <submittedName>
        <fullName evidence="8">Prepilin peptidase CpaA</fullName>
    </submittedName>
</protein>
<reference evidence="8 9" key="1">
    <citation type="submission" date="2016-10" db="EMBL/GenBank/DDBJ databases">
        <authorList>
            <person name="de Groot N.N."/>
        </authorList>
    </citation>
    <scope>NUCLEOTIDE SEQUENCE [LARGE SCALE GENOMIC DNA]</scope>
    <source>
        <strain evidence="8 9">CGMCC 1.10267</strain>
    </source>
</reference>
<dbReference type="Gene3D" id="1.20.120.1220">
    <property type="match status" value="1"/>
</dbReference>
<keyword evidence="2" id="KW-1003">Cell membrane</keyword>
<dbReference type="AlphaFoldDB" id="A0A1G7VM22"/>
<evidence type="ECO:0000256" key="5">
    <source>
        <dbReference type="ARBA" id="ARBA00023136"/>
    </source>
</evidence>
<feature type="transmembrane region" description="Helical" evidence="6">
    <location>
        <begin position="95"/>
        <end position="115"/>
    </location>
</feature>
<evidence type="ECO:0000256" key="2">
    <source>
        <dbReference type="ARBA" id="ARBA00022475"/>
    </source>
</evidence>
<keyword evidence="5 6" id="KW-0472">Membrane</keyword>
<feature type="transmembrane region" description="Helical" evidence="6">
    <location>
        <begin position="56"/>
        <end position="75"/>
    </location>
</feature>
<keyword evidence="9" id="KW-1185">Reference proteome</keyword>
<comment type="subcellular location">
    <subcellularLocation>
        <location evidence="1">Cell membrane</location>
        <topology evidence="1">Multi-pass membrane protein</topology>
    </subcellularLocation>
</comment>
<feature type="domain" description="Prepilin type IV endopeptidase peptidase" evidence="7">
    <location>
        <begin position="8"/>
        <end position="111"/>
    </location>
</feature>
<dbReference type="Pfam" id="PF01478">
    <property type="entry name" value="Peptidase_A24"/>
    <property type="match status" value="1"/>
</dbReference>
<dbReference type="OrthoDB" id="5329005at2"/>
<feature type="transmembrane region" description="Helical" evidence="6">
    <location>
        <begin position="143"/>
        <end position="166"/>
    </location>
</feature>
<dbReference type="InterPro" id="IPR000045">
    <property type="entry name" value="Prepilin_IV_endopep_pep"/>
</dbReference>
<accession>A0A1G7VM22</accession>
<evidence type="ECO:0000256" key="1">
    <source>
        <dbReference type="ARBA" id="ARBA00004651"/>
    </source>
</evidence>
<keyword evidence="3 6" id="KW-0812">Transmembrane</keyword>